<comment type="caution">
    <text evidence="1">The sequence shown here is derived from an EMBL/GenBank/DDBJ whole genome shotgun (WGS) entry which is preliminary data.</text>
</comment>
<evidence type="ECO:0000313" key="1">
    <source>
        <dbReference type="EMBL" id="KAK5891035.1"/>
    </source>
</evidence>
<keyword evidence="2" id="KW-1185">Reference proteome</keyword>
<evidence type="ECO:0000313" key="2">
    <source>
        <dbReference type="Proteomes" id="UP001331515"/>
    </source>
</evidence>
<accession>A0AAN8BSG6</accession>
<dbReference type="EMBL" id="JAURVH010001536">
    <property type="protein sequence ID" value="KAK5891035.1"/>
    <property type="molecule type" value="Genomic_DNA"/>
</dbReference>
<reference evidence="1 2" key="1">
    <citation type="journal article" date="2023" name="Mol. Biol. Evol.">
        <title>Genomics of Secondarily Temperate Adaptation in the Only Non-Antarctic Icefish.</title>
        <authorList>
            <person name="Rivera-Colon A.G."/>
            <person name="Rayamajhi N."/>
            <person name="Minhas B.F."/>
            <person name="Madrigal G."/>
            <person name="Bilyk K.T."/>
            <person name="Yoon V."/>
            <person name="Hune M."/>
            <person name="Gregory S."/>
            <person name="Cheng C.H.C."/>
            <person name="Catchen J.M."/>
        </authorList>
    </citation>
    <scope>NUCLEOTIDE SEQUENCE [LARGE SCALE GENOMIC DNA]</scope>
    <source>
        <tissue evidence="1">White muscle</tissue>
    </source>
</reference>
<sequence length="77" mass="8412">MVPDRCTSSNLLKMTFSLQRGEREHSVQSGGHTLPSGVFRAGPHAAFRRVQSGATRCLQACSLGTSRHPETHRQPTP</sequence>
<name>A0AAN8BSG6_CHAGU</name>
<protein>
    <submittedName>
        <fullName evidence="1">Uncharacterized protein</fullName>
    </submittedName>
</protein>
<proteinExistence type="predicted"/>
<gene>
    <name evidence="1" type="ORF">CgunFtcFv8_018329</name>
</gene>
<dbReference type="AlphaFoldDB" id="A0AAN8BSG6"/>
<dbReference type="Proteomes" id="UP001331515">
    <property type="component" value="Unassembled WGS sequence"/>
</dbReference>
<organism evidence="1 2">
    <name type="scientific">Champsocephalus gunnari</name>
    <name type="common">Mackerel icefish</name>
    <dbReference type="NCBI Taxonomy" id="52237"/>
    <lineage>
        <taxon>Eukaryota</taxon>
        <taxon>Metazoa</taxon>
        <taxon>Chordata</taxon>
        <taxon>Craniata</taxon>
        <taxon>Vertebrata</taxon>
        <taxon>Euteleostomi</taxon>
        <taxon>Actinopterygii</taxon>
        <taxon>Neopterygii</taxon>
        <taxon>Teleostei</taxon>
        <taxon>Neoteleostei</taxon>
        <taxon>Acanthomorphata</taxon>
        <taxon>Eupercaria</taxon>
        <taxon>Perciformes</taxon>
        <taxon>Notothenioidei</taxon>
        <taxon>Channichthyidae</taxon>
        <taxon>Champsocephalus</taxon>
    </lineage>
</organism>